<reference evidence="2" key="1">
    <citation type="journal article" date="2019" name="Int. J. Syst. Evol. Microbiol.">
        <title>The Global Catalogue of Microorganisms (GCM) 10K type strain sequencing project: providing services to taxonomists for standard genome sequencing and annotation.</title>
        <authorList>
            <consortium name="The Broad Institute Genomics Platform"/>
            <consortium name="The Broad Institute Genome Sequencing Center for Infectious Disease"/>
            <person name="Wu L."/>
            <person name="Ma J."/>
        </authorList>
    </citation>
    <scope>NUCLEOTIDE SEQUENCE [LARGE SCALE GENOMIC DNA]</scope>
    <source>
        <strain evidence="2">CCUG 53762</strain>
    </source>
</reference>
<evidence type="ECO:0000313" key="2">
    <source>
        <dbReference type="Proteomes" id="UP001597118"/>
    </source>
</evidence>
<evidence type="ECO:0000313" key="1">
    <source>
        <dbReference type="EMBL" id="MFD1629995.1"/>
    </source>
</evidence>
<name>A0ABW4IB66_9SPHI</name>
<dbReference type="RefSeq" id="WP_379662372.1">
    <property type="nucleotide sequence ID" value="NZ_JBHUDG010000013.1"/>
</dbReference>
<dbReference type="Proteomes" id="UP001597118">
    <property type="component" value="Unassembled WGS sequence"/>
</dbReference>
<comment type="caution">
    <text evidence="1">The sequence shown here is derived from an EMBL/GenBank/DDBJ whole genome shotgun (WGS) entry which is preliminary data.</text>
</comment>
<protein>
    <recommendedName>
        <fullName evidence="3">DUF4595 domain-containing protein</fullName>
    </recommendedName>
</protein>
<keyword evidence="2" id="KW-1185">Reference proteome</keyword>
<proteinExistence type="predicted"/>
<organism evidence="1 2">
    <name type="scientific">Pseudopedobacter beijingensis</name>
    <dbReference type="NCBI Taxonomy" id="1207056"/>
    <lineage>
        <taxon>Bacteria</taxon>
        <taxon>Pseudomonadati</taxon>
        <taxon>Bacteroidota</taxon>
        <taxon>Sphingobacteriia</taxon>
        <taxon>Sphingobacteriales</taxon>
        <taxon>Sphingobacteriaceae</taxon>
        <taxon>Pseudopedobacter</taxon>
    </lineage>
</organism>
<gene>
    <name evidence="1" type="ORF">ACFSAH_08910</name>
</gene>
<dbReference type="CDD" id="cd12871">
    <property type="entry name" value="Bacuni_01323_like"/>
    <property type="match status" value="1"/>
</dbReference>
<dbReference type="PROSITE" id="PS51257">
    <property type="entry name" value="PROKAR_LIPOPROTEIN"/>
    <property type="match status" value="1"/>
</dbReference>
<sequence>MKKILMLALTATMMLVACKKDKGGDEPETIPTCAMVKWEDSYGYSSTDVVKFDDKGRIKDDGSATYEYFPDKIIVKRDGDNIARCTLDAQGRIVKIEDYNMEGEIDYFCEFEYNNEGYLIKSRRPYGSDYTIKTYTWENGNLVKIVETTNWNVSAPTSVTETITYGNDVIKDKLIAQEIYNYYSSSKWNGGLIEYFGKMSKNAPVLIQSDYPWGSSYTYKKDAKGKINGYKEIYNTGSYSRWQEASVDYNCN</sequence>
<evidence type="ECO:0008006" key="3">
    <source>
        <dbReference type="Google" id="ProtNLM"/>
    </source>
</evidence>
<dbReference type="EMBL" id="JBHUDG010000013">
    <property type="protein sequence ID" value="MFD1629995.1"/>
    <property type="molecule type" value="Genomic_DNA"/>
</dbReference>
<accession>A0ABW4IB66</accession>